<dbReference type="PANTHER" id="PTHR33986">
    <property type="entry name" value="OS02G0535700 PROTEIN"/>
    <property type="match status" value="1"/>
</dbReference>
<dbReference type="SUPFAM" id="SSF53756">
    <property type="entry name" value="UDP-Glycosyltransferase/glycogen phosphorylase"/>
    <property type="match status" value="1"/>
</dbReference>
<organism evidence="1 2">
    <name type="scientific">Microvirga subterranea</name>
    <dbReference type="NCBI Taxonomy" id="186651"/>
    <lineage>
        <taxon>Bacteria</taxon>
        <taxon>Pseudomonadati</taxon>
        <taxon>Pseudomonadota</taxon>
        <taxon>Alphaproteobacteria</taxon>
        <taxon>Hyphomicrobiales</taxon>
        <taxon>Methylobacteriaceae</taxon>
        <taxon>Microvirga</taxon>
    </lineage>
</organism>
<dbReference type="Pfam" id="PF06258">
    <property type="entry name" value="Mito_fiss_Elm1"/>
    <property type="match status" value="1"/>
</dbReference>
<gene>
    <name evidence="1" type="ORF">DES45_10470</name>
</gene>
<dbReference type="RefSeq" id="WP_114770062.1">
    <property type="nucleotide sequence ID" value="NZ_QQBB01000004.1"/>
</dbReference>
<accession>A0A370HKZ0</accession>
<proteinExistence type="predicted"/>
<dbReference type="AlphaFoldDB" id="A0A370HKZ0"/>
<dbReference type="Proteomes" id="UP000254925">
    <property type="component" value="Unassembled WGS sequence"/>
</dbReference>
<evidence type="ECO:0000313" key="1">
    <source>
        <dbReference type="EMBL" id="RDI59159.1"/>
    </source>
</evidence>
<dbReference type="InterPro" id="IPR009367">
    <property type="entry name" value="Elm1-like"/>
</dbReference>
<keyword evidence="2" id="KW-1185">Reference proteome</keyword>
<dbReference type="EMBL" id="QQBB01000004">
    <property type="protein sequence ID" value="RDI59159.1"/>
    <property type="molecule type" value="Genomic_DNA"/>
</dbReference>
<dbReference type="PANTHER" id="PTHR33986:SF15">
    <property type="entry name" value="MITOCHONDRIAL FISSION PROTEIN ELM1"/>
    <property type="match status" value="1"/>
</dbReference>
<evidence type="ECO:0000313" key="2">
    <source>
        <dbReference type="Proteomes" id="UP000254925"/>
    </source>
</evidence>
<evidence type="ECO:0008006" key="3">
    <source>
        <dbReference type="Google" id="ProtNLM"/>
    </source>
</evidence>
<reference evidence="1 2" key="1">
    <citation type="submission" date="2018-07" db="EMBL/GenBank/DDBJ databases">
        <title>Genomic Encyclopedia of Type Strains, Phase IV (KMG-IV): sequencing the most valuable type-strain genomes for metagenomic binning, comparative biology and taxonomic classification.</title>
        <authorList>
            <person name="Goeker M."/>
        </authorList>
    </citation>
    <scope>NUCLEOTIDE SEQUENCE [LARGE SCALE GENOMIC DNA]</scope>
    <source>
        <strain evidence="1 2">DSM 14364</strain>
    </source>
</reference>
<name>A0A370HKZ0_9HYPH</name>
<protein>
    <recommendedName>
        <fullName evidence="3">Nucleoside-diphosphate sugar epimerase</fullName>
    </recommendedName>
</protein>
<dbReference type="OrthoDB" id="272235at2"/>
<comment type="caution">
    <text evidence="1">The sequence shown here is derived from an EMBL/GenBank/DDBJ whole genome shotgun (WGS) entry which is preliminary data.</text>
</comment>
<sequence>MLRNNSSLPEPEGLTAWVLSDGKAGDELQALSVAEALGVEPEIRRIKPRAPFTWAMPWGPIDPRERPGAHNSPLVPPFPDLLIASGRRAVPYLRFVKKASGGRTFTAFLKDPRTGPATADFIWSPSYDRLRGPNVLNTLTPPHRISSRRLEAARVHPDPRLASVASPRVAVLAGGDSRHHRFAADDVARFADRLTVLAETGAGLMITASRRTPAALRDALVELARRSGGFFWDGSGDNPYISLLALADAIVVTADSFNMIGEAAVTGVPILVFEPTGGHPKLKVFLDEMRALGAVHPFRGRLEGQAYPPVNSTPRIARAIAEGLRRHRRVLGLPDAALSLETS</sequence>